<evidence type="ECO:0000313" key="2">
    <source>
        <dbReference type="EMBL" id="KAF3433612.1"/>
    </source>
</evidence>
<evidence type="ECO:0000313" key="3">
    <source>
        <dbReference type="Proteomes" id="UP000796880"/>
    </source>
</evidence>
<dbReference type="Proteomes" id="UP000796880">
    <property type="component" value="Unassembled WGS sequence"/>
</dbReference>
<feature type="transmembrane region" description="Helical" evidence="1">
    <location>
        <begin position="229"/>
        <end position="249"/>
    </location>
</feature>
<comment type="caution">
    <text evidence="2">The sequence shown here is derived from an EMBL/GenBank/DDBJ whole genome shotgun (WGS) entry which is preliminary data.</text>
</comment>
<organism evidence="2 3">
    <name type="scientific">Rhamnella rubrinervis</name>
    <dbReference type="NCBI Taxonomy" id="2594499"/>
    <lineage>
        <taxon>Eukaryota</taxon>
        <taxon>Viridiplantae</taxon>
        <taxon>Streptophyta</taxon>
        <taxon>Embryophyta</taxon>
        <taxon>Tracheophyta</taxon>
        <taxon>Spermatophyta</taxon>
        <taxon>Magnoliopsida</taxon>
        <taxon>eudicotyledons</taxon>
        <taxon>Gunneridae</taxon>
        <taxon>Pentapetalae</taxon>
        <taxon>rosids</taxon>
        <taxon>fabids</taxon>
        <taxon>Rosales</taxon>
        <taxon>Rhamnaceae</taxon>
        <taxon>rhamnoid group</taxon>
        <taxon>Rhamneae</taxon>
        <taxon>Rhamnella</taxon>
    </lineage>
</organism>
<protein>
    <submittedName>
        <fullName evidence="2">Uncharacterized protein</fullName>
    </submittedName>
</protein>
<dbReference type="EMBL" id="VOIH02000011">
    <property type="protein sequence ID" value="KAF3433612.1"/>
    <property type="molecule type" value="Genomic_DNA"/>
</dbReference>
<feature type="transmembrane region" description="Helical" evidence="1">
    <location>
        <begin position="258"/>
        <end position="277"/>
    </location>
</feature>
<keyword evidence="1" id="KW-0812">Transmembrane</keyword>
<keyword evidence="3" id="KW-1185">Reference proteome</keyword>
<keyword evidence="1" id="KW-1133">Transmembrane helix</keyword>
<feature type="transmembrane region" description="Helical" evidence="1">
    <location>
        <begin position="116"/>
        <end position="140"/>
    </location>
</feature>
<gene>
    <name evidence="2" type="ORF">FNV43_RR24714</name>
</gene>
<feature type="transmembrane region" description="Helical" evidence="1">
    <location>
        <begin position="160"/>
        <end position="179"/>
    </location>
</feature>
<accession>A0A8K0DYM3</accession>
<keyword evidence="1" id="KW-0472">Membrane</keyword>
<proteinExistence type="predicted"/>
<sequence length="499" mass="57247">MHVIFQLSLTIDHIRLCDFVVGQCVLLYDSKLKLMPDKLRSCWIGPFVITNVLTHGAVEIQSPDTGKVFKVNGHRLKLFYEGLEVSTPIAPTYSIRLQFSCMIRLRQANDIKQQRLAPISALDIAAVIVIALHDVCILPYPRLRPLLFLIFHSSPQAYLILPWNRVAFFRLVFYFLLYFGDFGRERCFRASTFSYGFRECAFGFGNFWLLPLTLQVLRGNFNIYCGLKLGIDILLAIVGISFSNSQFLLEKSIAKRKILIVACILDCGFPISVVVIVCSGDFCPTRSVWDRDRFTSRVNARWYKEKRSNAIVVEKIVSDEIDSAFSIRHAFDILGWALVLNFERNYYPRLDCHIELDLTALTLILGVSDEGPSVEFFKDNVLSDCQYKLIDAIACLHYSPTRNDRTGDMMFYTPNMLIPQWLLVYLYSSNMLPRTRSLNERGAKSLCYPLLLSKGFEFFGVDVTGEDIFVIDTADVLTKANLYRMGYMRVCGIWRNLIR</sequence>
<dbReference type="AlphaFoldDB" id="A0A8K0DYM3"/>
<evidence type="ECO:0000256" key="1">
    <source>
        <dbReference type="SAM" id="Phobius"/>
    </source>
</evidence>
<name>A0A8K0DYM3_9ROSA</name>
<reference evidence="2" key="1">
    <citation type="submission" date="2020-03" db="EMBL/GenBank/DDBJ databases">
        <title>A high-quality chromosome-level genome assembly of a woody plant with both climbing and erect habits, Rhamnella rubrinervis.</title>
        <authorList>
            <person name="Lu Z."/>
            <person name="Yang Y."/>
            <person name="Zhu X."/>
            <person name="Sun Y."/>
        </authorList>
    </citation>
    <scope>NUCLEOTIDE SEQUENCE</scope>
    <source>
        <strain evidence="2">BYM</strain>
        <tissue evidence="2">Leaf</tissue>
    </source>
</reference>
<dbReference type="OrthoDB" id="848707at2759"/>